<organism evidence="4">
    <name type="scientific">Absidia glauca</name>
    <name type="common">Pin mould</name>
    <dbReference type="NCBI Taxonomy" id="4829"/>
    <lineage>
        <taxon>Eukaryota</taxon>
        <taxon>Fungi</taxon>
        <taxon>Fungi incertae sedis</taxon>
        <taxon>Mucoromycota</taxon>
        <taxon>Mucoromycotina</taxon>
        <taxon>Mucoromycetes</taxon>
        <taxon>Mucorales</taxon>
        <taxon>Cunninghamellaceae</taxon>
        <taxon>Absidia</taxon>
    </lineage>
</organism>
<sequence length="97" mass="11215">MNVNLVSNVLDTPEIFWSEPALQPMYNAIREYLEIPQRAKILNDRLRVISDLLSMLRDHLTNFGVEYQTLIIIYLIIIAVIVACFEIAVKILQSIKI</sequence>
<feature type="transmembrane region" description="Helical" evidence="2">
    <location>
        <begin position="71"/>
        <end position="92"/>
    </location>
</feature>
<dbReference type="Pfam" id="PF02582">
    <property type="entry name" value="DUF155"/>
    <property type="match status" value="1"/>
</dbReference>
<protein>
    <recommendedName>
        <fullName evidence="3">DUF155 domain-containing protein</fullName>
    </recommendedName>
</protein>
<proteinExistence type="inferred from homology"/>
<dbReference type="EMBL" id="LT553539">
    <property type="protein sequence ID" value="SAM01654.1"/>
    <property type="molecule type" value="Genomic_DNA"/>
</dbReference>
<keyword evidence="2" id="KW-0812">Transmembrane</keyword>
<evidence type="ECO:0000256" key="2">
    <source>
        <dbReference type="SAM" id="Phobius"/>
    </source>
</evidence>
<dbReference type="InterPro" id="IPR051624">
    <property type="entry name" value="RMD1/Sad1-interacting"/>
</dbReference>
<keyword evidence="2" id="KW-1133">Transmembrane helix</keyword>
<gene>
    <name evidence="4" type="primary">ABSGL_07397.1 scaffold 8789</name>
</gene>
<keyword evidence="2" id="KW-0472">Membrane</keyword>
<comment type="similarity">
    <text evidence="1">Belongs to the RMD1/sif2 family.</text>
</comment>
<dbReference type="Proteomes" id="UP000078561">
    <property type="component" value="Unassembled WGS sequence"/>
</dbReference>
<name>A0A163JPI4_ABSGL</name>
<dbReference type="PANTHER" id="PTHR16255:SF15">
    <property type="entry name" value="SPORULATION PROTEIN RMD1"/>
    <property type="match status" value="1"/>
</dbReference>
<dbReference type="PANTHER" id="PTHR16255">
    <property type="entry name" value="REQUIRED FOR MEIOTIC NUCLEAR DIVISION PROTEIN 1 HOMOLOG"/>
    <property type="match status" value="1"/>
</dbReference>
<dbReference type="GO" id="GO:0005739">
    <property type="term" value="C:mitochondrion"/>
    <property type="evidence" value="ECO:0007669"/>
    <property type="project" value="UniProtKB-ARBA"/>
</dbReference>
<dbReference type="InterPro" id="IPR003734">
    <property type="entry name" value="DUF155"/>
</dbReference>
<reference evidence="4" key="1">
    <citation type="submission" date="2016-04" db="EMBL/GenBank/DDBJ databases">
        <authorList>
            <person name="Evans L.H."/>
            <person name="Alamgir A."/>
            <person name="Owens N."/>
            <person name="Weber N.D."/>
            <person name="Virtaneva K."/>
            <person name="Barbian K."/>
            <person name="Babar A."/>
            <person name="Rosenke K."/>
        </authorList>
    </citation>
    <scope>NUCLEOTIDE SEQUENCE [LARGE SCALE GENOMIC DNA]</scope>
    <source>
        <strain evidence="4">CBS 101.48</strain>
    </source>
</reference>
<keyword evidence="5" id="KW-1185">Reference proteome</keyword>
<accession>A0A163JPI4</accession>
<dbReference type="OrthoDB" id="18302at2759"/>
<dbReference type="AlphaFoldDB" id="A0A163JPI4"/>
<evidence type="ECO:0000259" key="3">
    <source>
        <dbReference type="Pfam" id="PF02582"/>
    </source>
</evidence>
<evidence type="ECO:0000313" key="5">
    <source>
        <dbReference type="Proteomes" id="UP000078561"/>
    </source>
</evidence>
<evidence type="ECO:0000256" key="1">
    <source>
        <dbReference type="ARBA" id="ARBA00008306"/>
    </source>
</evidence>
<evidence type="ECO:0000313" key="4">
    <source>
        <dbReference type="EMBL" id="SAM01654.1"/>
    </source>
</evidence>
<feature type="domain" description="DUF155" evidence="3">
    <location>
        <begin position="2"/>
        <end position="43"/>
    </location>
</feature>
<dbReference type="InParanoid" id="A0A163JPI4"/>